<keyword evidence="2" id="KW-0677">Repeat</keyword>
<dbReference type="PROSITE" id="PS51450">
    <property type="entry name" value="LRR"/>
    <property type="match status" value="3"/>
</dbReference>
<evidence type="ECO:0000256" key="2">
    <source>
        <dbReference type="ARBA" id="ARBA00022737"/>
    </source>
</evidence>
<reference evidence="3" key="1">
    <citation type="submission" date="2023-06" db="EMBL/GenBank/DDBJ databases">
        <title>Genomic analysis of the entomopathogenic nematode Steinernema hermaphroditum.</title>
        <authorList>
            <person name="Schwarz E.M."/>
            <person name="Heppert J.K."/>
            <person name="Baniya A."/>
            <person name="Schwartz H.T."/>
            <person name="Tan C.-H."/>
            <person name="Antoshechkin I."/>
            <person name="Sternberg P.W."/>
            <person name="Goodrich-Blair H."/>
            <person name="Dillman A.R."/>
        </authorList>
    </citation>
    <scope>NUCLEOTIDE SEQUENCE</scope>
    <source>
        <strain evidence="3">PS9179</strain>
        <tissue evidence="3">Whole animal</tissue>
    </source>
</reference>
<dbReference type="SMART" id="SM00369">
    <property type="entry name" value="LRR_TYP"/>
    <property type="match status" value="3"/>
</dbReference>
<protein>
    <recommendedName>
        <fullName evidence="5">Dynein assembly factor 1, axonemal homolog</fullName>
    </recommendedName>
</protein>
<keyword evidence="1" id="KW-0433">Leucine-rich repeat</keyword>
<dbReference type="PANTHER" id="PTHR15454:SF35">
    <property type="entry name" value="NISCHARIN"/>
    <property type="match status" value="1"/>
</dbReference>
<dbReference type="Pfam" id="PF13855">
    <property type="entry name" value="LRR_8"/>
    <property type="match status" value="1"/>
</dbReference>
<organism evidence="3 4">
    <name type="scientific">Steinernema hermaphroditum</name>
    <dbReference type="NCBI Taxonomy" id="289476"/>
    <lineage>
        <taxon>Eukaryota</taxon>
        <taxon>Metazoa</taxon>
        <taxon>Ecdysozoa</taxon>
        <taxon>Nematoda</taxon>
        <taxon>Chromadorea</taxon>
        <taxon>Rhabditida</taxon>
        <taxon>Tylenchina</taxon>
        <taxon>Panagrolaimomorpha</taxon>
        <taxon>Strongyloidoidea</taxon>
        <taxon>Steinernematidae</taxon>
        <taxon>Steinernema</taxon>
    </lineage>
</organism>
<evidence type="ECO:0000256" key="1">
    <source>
        <dbReference type="ARBA" id="ARBA00022614"/>
    </source>
</evidence>
<dbReference type="EMBL" id="JAUCMV010000005">
    <property type="protein sequence ID" value="KAK0399321.1"/>
    <property type="molecule type" value="Genomic_DNA"/>
</dbReference>
<dbReference type="SUPFAM" id="SSF52075">
    <property type="entry name" value="Outer arm dynein light chain 1"/>
    <property type="match status" value="1"/>
</dbReference>
<accession>A0AA39H501</accession>
<dbReference type="Gene3D" id="3.80.10.10">
    <property type="entry name" value="Ribonuclease Inhibitor"/>
    <property type="match status" value="2"/>
</dbReference>
<comment type="caution">
    <text evidence="3">The sequence shown here is derived from an EMBL/GenBank/DDBJ whole genome shotgun (WGS) entry which is preliminary data.</text>
</comment>
<name>A0AA39H501_9BILA</name>
<evidence type="ECO:0000313" key="4">
    <source>
        <dbReference type="Proteomes" id="UP001175271"/>
    </source>
</evidence>
<dbReference type="AlphaFoldDB" id="A0AA39H501"/>
<proteinExistence type="predicted"/>
<dbReference type="Proteomes" id="UP001175271">
    <property type="component" value="Unassembled WGS sequence"/>
</dbReference>
<dbReference type="InterPro" id="IPR001611">
    <property type="entry name" value="Leu-rich_rpt"/>
</dbReference>
<dbReference type="GO" id="GO:0005737">
    <property type="term" value="C:cytoplasm"/>
    <property type="evidence" value="ECO:0007669"/>
    <property type="project" value="TreeGrafter"/>
</dbReference>
<dbReference type="Pfam" id="PF13516">
    <property type="entry name" value="LRR_6"/>
    <property type="match status" value="1"/>
</dbReference>
<gene>
    <name evidence="3" type="ORF">QR680_002992</name>
</gene>
<dbReference type="InterPro" id="IPR003591">
    <property type="entry name" value="Leu-rich_rpt_typical-subtyp"/>
</dbReference>
<evidence type="ECO:0000313" key="3">
    <source>
        <dbReference type="EMBL" id="KAK0399321.1"/>
    </source>
</evidence>
<evidence type="ECO:0008006" key="5">
    <source>
        <dbReference type="Google" id="ProtNLM"/>
    </source>
</evidence>
<sequence length="383" mass="43543">MVSEDEPSTNGAYANCQGLVMLWEVHAIVDDLAEQLSKSGERWLHASAAKPKYFEFTPVELFAVTERMSLAEPTHELSADISHLVEFLHCVKNLKIRGARGYIGSSNVVWNALPFSLHLCKNILALWFTDCDVKMVSGLVNIRKTAKRIVVHYSMKNIEDLLLESSSIDDPNLLERWQRVEEVDFSFNDIDSIHPSIVLLKTMQRLNLSHNKIVNIGDQLQHLAFLTELDLSHNAIVHIDEWHTKLGNIKTLNLAGNKIANTHGLRRLFSLQTLDLSDNAISDIESASAVGKLPVLEKYDLRGNNVLNTIEYRTRVFEGFGERFTEIELDGRKADDREKDTVAVRLALQKAKKEREDLARLRKLQIDERIRFLSGEEHVARSV</sequence>
<keyword evidence="4" id="KW-1185">Reference proteome</keyword>
<dbReference type="InterPro" id="IPR032675">
    <property type="entry name" value="LRR_dom_sf"/>
</dbReference>
<dbReference type="PANTHER" id="PTHR15454">
    <property type="entry name" value="NISCHARIN RELATED"/>
    <property type="match status" value="1"/>
</dbReference>